<comment type="caution">
    <text evidence="6">The sequence shown here is derived from an EMBL/GenBank/DDBJ whole genome shotgun (WGS) entry which is preliminary data.</text>
</comment>
<keyword evidence="2" id="KW-0812">Transmembrane</keyword>
<keyword evidence="4" id="KW-0472">Membrane</keyword>
<comment type="subcellular location">
    <subcellularLocation>
        <location evidence="1">Endomembrane system</location>
        <topology evidence="1">Multi-pass membrane protein</topology>
    </subcellularLocation>
</comment>
<reference evidence="6 7" key="1">
    <citation type="submission" date="2018-09" db="EMBL/GenBank/DDBJ databases">
        <title>Bacillus saliacetes sp. nov., isolated from Thai shrimp paste (Ka-pi).</title>
        <authorList>
            <person name="Daroonpunt R."/>
            <person name="Tanasupawat S."/>
            <person name="Yiamsombut S."/>
        </authorList>
    </citation>
    <scope>NUCLEOTIDE SEQUENCE [LARGE SCALE GENOMIC DNA]</scope>
    <source>
        <strain evidence="6 7">SKP7-4</strain>
    </source>
</reference>
<dbReference type="RefSeq" id="WP_119549709.1">
    <property type="nucleotide sequence ID" value="NZ_QXIR01000059.1"/>
</dbReference>
<evidence type="ECO:0000256" key="4">
    <source>
        <dbReference type="ARBA" id="ARBA00023136"/>
    </source>
</evidence>
<evidence type="ECO:0000259" key="5">
    <source>
        <dbReference type="Pfam" id="PF06803"/>
    </source>
</evidence>
<gene>
    <name evidence="6" type="ORF">D3H55_23260</name>
</gene>
<dbReference type="PIRSF" id="PIRSF029962">
    <property type="entry name" value="UCP029962"/>
    <property type="match status" value="1"/>
</dbReference>
<accession>A0A3A1QQG5</accession>
<evidence type="ECO:0000256" key="1">
    <source>
        <dbReference type="ARBA" id="ARBA00004127"/>
    </source>
</evidence>
<dbReference type="InterPro" id="IPR010652">
    <property type="entry name" value="DUF1232"/>
</dbReference>
<evidence type="ECO:0000313" key="7">
    <source>
        <dbReference type="Proteomes" id="UP000265801"/>
    </source>
</evidence>
<dbReference type="Proteomes" id="UP000265801">
    <property type="component" value="Unassembled WGS sequence"/>
</dbReference>
<sequence length="93" mass="10969">MVRFFSRMKFLFNIRRSVPFLVAFFKSPRVKVWKKLTSIGLIIGYILLPFDLIPDWLLIFGIVDDIAVFTLILQQIIKLAPDELKDKYDVHNL</sequence>
<dbReference type="EMBL" id="QXIR01000059">
    <property type="protein sequence ID" value="RIW27189.1"/>
    <property type="molecule type" value="Genomic_DNA"/>
</dbReference>
<protein>
    <submittedName>
        <fullName evidence="6">DUF1232 domain-containing protein</fullName>
    </submittedName>
</protein>
<dbReference type="InterPro" id="IPR016941">
    <property type="entry name" value="UCP029962"/>
</dbReference>
<keyword evidence="3" id="KW-1133">Transmembrane helix</keyword>
<keyword evidence="7" id="KW-1185">Reference proteome</keyword>
<evidence type="ECO:0000256" key="2">
    <source>
        <dbReference type="ARBA" id="ARBA00022692"/>
    </source>
</evidence>
<organism evidence="6 7">
    <name type="scientific">Bacillus salacetis</name>
    <dbReference type="NCBI Taxonomy" id="2315464"/>
    <lineage>
        <taxon>Bacteria</taxon>
        <taxon>Bacillati</taxon>
        <taxon>Bacillota</taxon>
        <taxon>Bacilli</taxon>
        <taxon>Bacillales</taxon>
        <taxon>Bacillaceae</taxon>
        <taxon>Bacillus</taxon>
    </lineage>
</organism>
<proteinExistence type="predicted"/>
<dbReference type="Pfam" id="PF06803">
    <property type="entry name" value="DUF1232"/>
    <property type="match status" value="1"/>
</dbReference>
<evidence type="ECO:0000256" key="3">
    <source>
        <dbReference type="ARBA" id="ARBA00022989"/>
    </source>
</evidence>
<dbReference type="AlphaFoldDB" id="A0A3A1QQG5"/>
<dbReference type="GO" id="GO:0012505">
    <property type="term" value="C:endomembrane system"/>
    <property type="evidence" value="ECO:0007669"/>
    <property type="project" value="UniProtKB-SubCell"/>
</dbReference>
<evidence type="ECO:0000313" key="6">
    <source>
        <dbReference type="EMBL" id="RIW27189.1"/>
    </source>
</evidence>
<name>A0A3A1QQG5_9BACI</name>
<feature type="domain" description="DUF1232" evidence="5">
    <location>
        <begin position="37"/>
        <end position="71"/>
    </location>
</feature>
<dbReference type="OrthoDB" id="2679475at2"/>